<dbReference type="PANTHER" id="PTHR42973">
    <property type="entry name" value="BINDING OXIDOREDUCTASE, PUTATIVE (AFU_ORTHOLOGUE AFUA_1G17690)-RELATED"/>
    <property type="match status" value="1"/>
</dbReference>
<organism evidence="7 8">
    <name type="scientific">Saccharomonospora piscinae</name>
    <dbReference type="NCBI Taxonomy" id="687388"/>
    <lineage>
        <taxon>Bacteria</taxon>
        <taxon>Bacillati</taxon>
        <taxon>Actinomycetota</taxon>
        <taxon>Actinomycetes</taxon>
        <taxon>Pseudonocardiales</taxon>
        <taxon>Pseudonocardiaceae</taxon>
        <taxon>Saccharomonospora</taxon>
    </lineage>
</organism>
<dbReference type="InterPro" id="IPR016166">
    <property type="entry name" value="FAD-bd_PCMH"/>
</dbReference>
<dbReference type="Gene3D" id="3.30.465.10">
    <property type="match status" value="1"/>
</dbReference>
<dbReference type="GO" id="GO:0071949">
    <property type="term" value="F:FAD binding"/>
    <property type="evidence" value="ECO:0007669"/>
    <property type="project" value="InterPro"/>
</dbReference>
<comment type="similarity">
    <text evidence="2">Belongs to the oxygen-dependent FAD-linked oxidoreductase family.</text>
</comment>
<keyword evidence="8" id="KW-1185">Reference proteome</keyword>
<dbReference type="InterPro" id="IPR016169">
    <property type="entry name" value="FAD-bd_PCMH_sub2"/>
</dbReference>
<proteinExistence type="inferred from homology"/>
<feature type="domain" description="FAD-binding PCMH-type" evidence="6">
    <location>
        <begin position="33"/>
        <end position="214"/>
    </location>
</feature>
<keyword evidence="4" id="KW-0274">FAD</keyword>
<dbReference type="AlphaFoldDB" id="A0A1V9A621"/>
<evidence type="ECO:0000256" key="3">
    <source>
        <dbReference type="ARBA" id="ARBA00022630"/>
    </source>
</evidence>
<dbReference type="GO" id="GO:0016491">
    <property type="term" value="F:oxidoreductase activity"/>
    <property type="evidence" value="ECO:0007669"/>
    <property type="project" value="UniProtKB-KW"/>
</dbReference>
<dbReference type="Gene3D" id="3.40.462.20">
    <property type="match status" value="1"/>
</dbReference>
<dbReference type="PANTHER" id="PTHR42973:SF39">
    <property type="entry name" value="FAD-BINDING PCMH-TYPE DOMAIN-CONTAINING PROTEIN"/>
    <property type="match status" value="1"/>
</dbReference>
<keyword evidence="5" id="KW-0560">Oxidoreductase</keyword>
<evidence type="ECO:0000313" key="8">
    <source>
        <dbReference type="Proteomes" id="UP000192591"/>
    </source>
</evidence>
<dbReference type="PROSITE" id="PS51387">
    <property type="entry name" value="FAD_PCMH"/>
    <property type="match status" value="1"/>
</dbReference>
<accession>A0A1V9A621</accession>
<comment type="caution">
    <text evidence="7">The sequence shown here is derived from an EMBL/GenBank/DDBJ whole genome shotgun (WGS) entry which is preliminary data.</text>
</comment>
<evidence type="ECO:0000256" key="2">
    <source>
        <dbReference type="ARBA" id="ARBA00005466"/>
    </source>
</evidence>
<dbReference type="SUPFAM" id="SSF56176">
    <property type="entry name" value="FAD-binding/transporter-associated domain-like"/>
    <property type="match status" value="1"/>
</dbReference>
<gene>
    <name evidence="7" type="ORF">B1813_10410</name>
</gene>
<dbReference type="EMBL" id="MWIH01000005">
    <property type="protein sequence ID" value="OQO92579.1"/>
    <property type="molecule type" value="Genomic_DNA"/>
</dbReference>
<dbReference type="InterPro" id="IPR006094">
    <property type="entry name" value="Oxid_FAD_bind_N"/>
</dbReference>
<evidence type="ECO:0000259" key="6">
    <source>
        <dbReference type="PROSITE" id="PS51387"/>
    </source>
</evidence>
<name>A0A1V9A621_SACPI</name>
<evidence type="ECO:0000313" key="7">
    <source>
        <dbReference type="EMBL" id="OQO92579.1"/>
    </source>
</evidence>
<dbReference type="STRING" id="1962155.B1813_10410"/>
<evidence type="ECO:0000256" key="1">
    <source>
        <dbReference type="ARBA" id="ARBA00001974"/>
    </source>
</evidence>
<dbReference type="InterPro" id="IPR050416">
    <property type="entry name" value="FAD-linked_Oxidoreductase"/>
</dbReference>
<dbReference type="InterPro" id="IPR036318">
    <property type="entry name" value="FAD-bd_PCMH-like_sf"/>
</dbReference>
<dbReference type="Pfam" id="PF08031">
    <property type="entry name" value="BBE"/>
    <property type="match status" value="1"/>
</dbReference>
<dbReference type="InterPro" id="IPR012951">
    <property type="entry name" value="BBE"/>
</dbReference>
<dbReference type="RefSeq" id="WP_081191621.1">
    <property type="nucleotide sequence ID" value="NZ_MWIH01000005.1"/>
</dbReference>
<keyword evidence="3" id="KW-0285">Flavoprotein</keyword>
<dbReference type="Proteomes" id="UP000192591">
    <property type="component" value="Unassembled WGS sequence"/>
</dbReference>
<dbReference type="Pfam" id="PF01565">
    <property type="entry name" value="FAD_binding_4"/>
    <property type="match status" value="1"/>
</dbReference>
<protein>
    <submittedName>
        <fullName evidence="7">FAD-linked oxidase</fullName>
    </submittedName>
</protein>
<sequence length="511" mass="56252">MTRSTDPRPAPAVITEDDPRYESAVRCGFNQRFVSRAGSICFPTGTAEVVTAVGDAVAAGRRVTVRSGGHGYEGTGSEDGDGGVLLDLSMMTDIDFDPARRAFSMRPGAKIGDIYRELYKRWGVTVPAGEGIEVCLGGHLVGGGFGPLSRRYGAIVDYLCAVEVVVVDAEGRAEAIVATDDPADPHHDLWWAHTGGGGGNFGVVTNYWLRRPGSTSHDPRELLPPAPVRWRNGHLMWSWDTMTERDFVRIMRNYSAWFERNSAPGSREADLTAFFSATHRSSGVIAVGSLIDDDIPGARELTNEFFDAVTDGVHVAPSVRADDGVESWLYFFTHSNRGDHNGLGGSRFKLKSAYLRRSYTDEQIAAAYRHLDTENPKSIYFMFIGYGGQVNAVSPDATAVAQRSSVLKGAFLSAWWDPKEDDYHIGNLRALYRDVYAGTGGVPVPDDRNDGAYINYPDRDLADPQWNTSGVPWSTLYYKDNYPRLQRVKARYDPRDEFRHSLSITLPGDGS</sequence>
<evidence type="ECO:0000256" key="4">
    <source>
        <dbReference type="ARBA" id="ARBA00022827"/>
    </source>
</evidence>
<evidence type="ECO:0000256" key="5">
    <source>
        <dbReference type="ARBA" id="ARBA00023002"/>
    </source>
</evidence>
<comment type="cofactor">
    <cofactor evidence="1">
        <name>FAD</name>
        <dbReference type="ChEBI" id="CHEBI:57692"/>
    </cofactor>
</comment>
<reference evidence="7 8" key="1">
    <citation type="submission" date="2017-02" db="EMBL/GenBank/DDBJ databases">
        <title>Draft genome of Saccharomonospora sp. 154.</title>
        <authorList>
            <person name="Alonso-Carmona G.S."/>
            <person name="De La Haba R."/>
            <person name="Vera-Gargallo B."/>
            <person name="Sandoval-Trujillo A.H."/>
            <person name="Ramirez-Duran N."/>
            <person name="Ventosa A."/>
        </authorList>
    </citation>
    <scope>NUCLEOTIDE SEQUENCE [LARGE SCALE GENOMIC DNA]</scope>
    <source>
        <strain evidence="7 8">LRS4.154</strain>
    </source>
</reference>